<evidence type="ECO:0000259" key="17">
    <source>
        <dbReference type="SMART" id="SM00965"/>
    </source>
</evidence>
<evidence type="ECO:0000256" key="14">
    <source>
        <dbReference type="PROSITE-ProRule" id="PRU01360"/>
    </source>
</evidence>
<comment type="subcellular location">
    <subcellularLocation>
        <location evidence="1 14">Cell outer membrane</location>
        <topology evidence="1 14">Multi-pass membrane protein</topology>
    </subcellularLocation>
</comment>
<evidence type="ECO:0000256" key="6">
    <source>
        <dbReference type="ARBA" id="ARBA00022692"/>
    </source>
</evidence>
<keyword evidence="11 14" id="KW-0472">Membrane</keyword>
<evidence type="ECO:0000256" key="13">
    <source>
        <dbReference type="ARBA" id="ARBA00023237"/>
    </source>
</evidence>
<evidence type="ECO:0000256" key="16">
    <source>
        <dbReference type="SAM" id="SignalP"/>
    </source>
</evidence>
<evidence type="ECO:0000256" key="2">
    <source>
        <dbReference type="ARBA" id="ARBA00009810"/>
    </source>
</evidence>
<dbReference type="NCBIfam" id="TIGR01783">
    <property type="entry name" value="TonB-siderophor"/>
    <property type="match status" value="1"/>
</dbReference>
<evidence type="ECO:0000256" key="8">
    <source>
        <dbReference type="ARBA" id="ARBA00023004"/>
    </source>
</evidence>
<dbReference type="Proteomes" id="UP001258207">
    <property type="component" value="Chromosome"/>
</dbReference>
<reference evidence="18" key="1">
    <citation type="submission" date="2023-09" db="EMBL/GenBank/DDBJ databases">
        <title>First report of Pseudomonas coleopterorum DJ13 causing leaf spot on Rhododendron pulchrum Sweet in China.</title>
        <authorList>
            <person name="Zhang Y."/>
        </authorList>
    </citation>
    <scope>NUCLEOTIDE SEQUENCE</scope>
    <source>
        <strain evidence="18">DJ13</strain>
    </source>
</reference>
<dbReference type="GO" id="GO:0015344">
    <property type="term" value="F:siderophore uptake transmembrane transporter activity"/>
    <property type="evidence" value="ECO:0007669"/>
    <property type="project" value="TreeGrafter"/>
</dbReference>
<name>A0AAJ6LXC4_9PSED</name>
<keyword evidence="8" id="KW-0408">Iron</keyword>
<dbReference type="InterPro" id="IPR011662">
    <property type="entry name" value="Secretin/TonB_short_N"/>
</dbReference>
<dbReference type="Gene3D" id="2.40.170.20">
    <property type="entry name" value="TonB-dependent receptor, beta-barrel domain"/>
    <property type="match status" value="1"/>
</dbReference>
<dbReference type="CDD" id="cd01347">
    <property type="entry name" value="ligand_gated_channel"/>
    <property type="match status" value="1"/>
</dbReference>
<evidence type="ECO:0000256" key="15">
    <source>
        <dbReference type="RuleBase" id="RU003357"/>
    </source>
</evidence>
<dbReference type="PANTHER" id="PTHR32552">
    <property type="entry name" value="FERRICHROME IRON RECEPTOR-RELATED"/>
    <property type="match status" value="1"/>
</dbReference>
<keyword evidence="3 14" id="KW-0813">Transport</keyword>
<dbReference type="EMBL" id="CP134081">
    <property type="protein sequence ID" value="WNC08526.1"/>
    <property type="molecule type" value="Genomic_DNA"/>
</dbReference>
<dbReference type="GO" id="GO:0009279">
    <property type="term" value="C:cell outer membrane"/>
    <property type="evidence" value="ECO:0007669"/>
    <property type="project" value="UniProtKB-SubCell"/>
</dbReference>
<evidence type="ECO:0000256" key="3">
    <source>
        <dbReference type="ARBA" id="ARBA00022448"/>
    </source>
</evidence>
<sequence length="779" mass="84194">MTHFPQRSLALCVSLFIAGLAQAAPVAINLPAQPLGDSLQTLGRASGLQVVYEPAAVTGKTAPQVAGRMEPGVALQRLLAGSGLVGSVQGNVVSVTAPTAASAGAVELGATAVSAQGNALEGIATTEGTGSYTTGSMNTATKLPLSIRETPQSVTVVTRQRMDDQNMTDLNDVVKNTTGVIVQSYGPERVSYVARGFSVDNLMYDGLPTDVSTYTQDVVTGADSAMFDRVEVVRGATGLMQGAGNPAAAINMVRKKPTADLQASVTASAGTWDRYRTEVDVSGPLNQQGSVRGRLVSAYQDGNSFQDYVERERGVFYGVLEADVTDATTLTLGASHQDDNKANNWTGLPLSAAGTDLHLSRSTYVGPKWAYWDTDNTQAFANLQHAFDNGWKINLAMNKMWARIHMLGAYSYYSGDELSFGGGNYIYTDDHSSYDLYASGPFQLFGREHELVVGTGYREELFDGHGGYGDVTEQKPSYDLQGWTLKTDNSQVGTYVTTRWNLADDLKLILGGRLDWYDADIESTGGAKSDYRVTRHVTRYAGLVYDIDDTYSVYTSFTDIFKPQSALDAGGSVIAPIVGKNYEIGVKGAYLDGRLNAGAALFLVNQENRATNDLSGPSPCPSAPTSIYCSRASGEVQSKGIDLDVSGAITDNWNASAGYTYTHVIYKKDDVNQGNRFSPEMPRHLLKLNTTYRLPQFEKWRVGGTLTAQTETHPEGYSNFEQDSYALVDLMVGYKVSENVDTRINFNNVFDRSYYSGVGFGSLNYGDPRNAVFTVKWTL</sequence>
<evidence type="ECO:0000256" key="4">
    <source>
        <dbReference type="ARBA" id="ARBA00022452"/>
    </source>
</evidence>
<evidence type="ECO:0000256" key="10">
    <source>
        <dbReference type="ARBA" id="ARBA00023077"/>
    </source>
</evidence>
<organism evidence="18 19">
    <name type="scientific">Pseudomonas coleopterorum</name>
    <dbReference type="NCBI Taxonomy" id="1605838"/>
    <lineage>
        <taxon>Bacteria</taxon>
        <taxon>Pseudomonadati</taxon>
        <taxon>Pseudomonadota</taxon>
        <taxon>Gammaproteobacteria</taxon>
        <taxon>Pseudomonadales</taxon>
        <taxon>Pseudomonadaceae</taxon>
        <taxon>Pseudomonas</taxon>
    </lineage>
</organism>
<dbReference type="GO" id="GO:0015891">
    <property type="term" value="P:siderophore transport"/>
    <property type="evidence" value="ECO:0007669"/>
    <property type="project" value="InterPro"/>
</dbReference>
<evidence type="ECO:0000313" key="19">
    <source>
        <dbReference type="Proteomes" id="UP001258207"/>
    </source>
</evidence>
<dbReference type="AlphaFoldDB" id="A0AAJ6LXC4"/>
<keyword evidence="10 15" id="KW-0798">TonB box</keyword>
<dbReference type="GO" id="GO:0038023">
    <property type="term" value="F:signaling receptor activity"/>
    <property type="evidence" value="ECO:0007669"/>
    <property type="project" value="InterPro"/>
</dbReference>
<keyword evidence="6 14" id="KW-0812">Transmembrane</keyword>
<evidence type="ECO:0000313" key="18">
    <source>
        <dbReference type="EMBL" id="WNC08526.1"/>
    </source>
</evidence>
<evidence type="ECO:0000256" key="11">
    <source>
        <dbReference type="ARBA" id="ARBA00023136"/>
    </source>
</evidence>
<evidence type="ECO:0000256" key="9">
    <source>
        <dbReference type="ARBA" id="ARBA00023065"/>
    </source>
</evidence>
<dbReference type="RefSeq" id="WP_310791363.1">
    <property type="nucleotide sequence ID" value="NZ_CP134081.1"/>
</dbReference>
<comment type="similarity">
    <text evidence="2 14 15">Belongs to the TonB-dependent receptor family.</text>
</comment>
<dbReference type="Gene3D" id="2.170.130.10">
    <property type="entry name" value="TonB-dependent receptor, plug domain"/>
    <property type="match status" value="1"/>
</dbReference>
<keyword evidence="9" id="KW-0406">Ion transport</keyword>
<dbReference type="Gene3D" id="3.55.50.30">
    <property type="match status" value="1"/>
</dbReference>
<dbReference type="InterPro" id="IPR012910">
    <property type="entry name" value="Plug_dom"/>
</dbReference>
<evidence type="ECO:0000256" key="5">
    <source>
        <dbReference type="ARBA" id="ARBA00022496"/>
    </source>
</evidence>
<gene>
    <name evidence="18" type="ORF">RI108_14585</name>
</gene>
<keyword evidence="5" id="KW-0410">Iron transport</keyword>
<evidence type="ECO:0000256" key="1">
    <source>
        <dbReference type="ARBA" id="ARBA00004571"/>
    </source>
</evidence>
<keyword evidence="4 14" id="KW-1134">Transmembrane beta strand</keyword>
<dbReference type="InterPro" id="IPR036942">
    <property type="entry name" value="Beta-barrel_TonB_sf"/>
</dbReference>
<dbReference type="SMART" id="SM00965">
    <property type="entry name" value="STN"/>
    <property type="match status" value="1"/>
</dbReference>
<keyword evidence="12 18" id="KW-0675">Receptor</keyword>
<keyword evidence="7 16" id="KW-0732">Signal</keyword>
<dbReference type="Pfam" id="PF07715">
    <property type="entry name" value="Plug"/>
    <property type="match status" value="1"/>
</dbReference>
<dbReference type="FunFam" id="2.170.130.10:FF:000010">
    <property type="entry name" value="Ferripyoverdine receptor"/>
    <property type="match status" value="1"/>
</dbReference>
<dbReference type="SUPFAM" id="SSF56935">
    <property type="entry name" value="Porins"/>
    <property type="match status" value="1"/>
</dbReference>
<evidence type="ECO:0000256" key="12">
    <source>
        <dbReference type="ARBA" id="ARBA00023170"/>
    </source>
</evidence>
<keyword evidence="13 14" id="KW-0998">Cell outer membrane</keyword>
<accession>A0AAJ6LXC4</accession>
<dbReference type="InterPro" id="IPR010105">
    <property type="entry name" value="TonB_sidphr_rcpt"/>
</dbReference>
<proteinExistence type="inferred from homology"/>
<dbReference type="PROSITE" id="PS52016">
    <property type="entry name" value="TONB_DEPENDENT_REC_3"/>
    <property type="match status" value="1"/>
</dbReference>
<dbReference type="Pfam" id="PF00593">
    <property type="entry name" value="TonB_dep_Rec_b-barrel"/>
    <property type="match status" value="1"/>
</dbReference>
<dbReference type="InterPro" id="IPR037066">
    <property type="entry name" value="Plug_dom_sf"/>
</dbReference>
<evidence type="ECO:0000256" key="7">
    <source>
        <dbReference type="ARBA" id="ARBA00022729"/>
    </source>
</evidence>
<feature type="domain" description="Secretin/TonB short N-terminal" evidence="17">
    <location>
        <begin position="48"/>
        <end position="98"/>
    </location>
</feature>
<feature type="chain" id="PRO_5042615230" evidence="16">
    <location>
        <begin position="24"/>
        <end position="779"/>
    </location>
</feature>
<dbReference type="PANTHER" id="PTHR32552:SF74">
    <property type="entry name" value="HYDROXAMATE SIDEROPHORE RECEPTOR FHUE"/>
    <property type="match status" value="1"/>
</dbReference>
<dbReference type="InterPro" id="IPR000531">
    <property type="entry name" value="Beta-barrel_TonB"/>
</dbReference>
<protein>
    <submittedName>
        <fullName evidence="18">TonB-dependent siderophore receptor</fullName>
    </submittedName>
</protein>
<feature type="signal peptide" evidence="16">
    <location>
        <begin position="1"/>
        <end position="23"/>
    </location>
</feature>
<dbReference type="InterPro" id="IPR039426">
    <property type="entry name" value="TonB-dep_rcpt-like"/>
</dbReference>